<dbReference type="EMBL" id="FQUJ01000028">
    <property type="protein sequence ID" value="SHF84657.1"/>
    <property type="molecule type" value="Genomic_DNA"/>
</dbReference>
<protein>
    <submittedName>
        <fullName evidence="2">Uncharacterized protein</fullName>
    </submittedName>
</protein>
<keyword evidence="1" id="KW-0472">Membrane</keyword>
<evidence type="ECO:0000256" key="1">
    <source>
        <dbReference type="SAM" id="Phobius"/>
    </source>
</evidence>
<proteinExistence type="predicted"/>
<keyword evidence="1" id="KW-1133">Transmembrane helix</keyword>
<organism evidence="2 3">
    <name type="scientific">Modicisalibacter ilicicola DSM 19980</name>
    <dbReference type="NCBI Taxonomy" id="1121942"/>
    <lineage>
        <taxon>Bacteria</taxon>
        <taxon>Pseudomonadati</taxon>
        <taxon>Pseudomonadota</taxon>
        <taxon>Gammaproteobacteria</taxon>
        <taxon>Oceanospirillales</taxon>
        <taxon>Halomonadaceae</taxon>
        <taxon>Modicisalibacter</taxon>
    </lineage>
</organism>
<dbReference type="RefSeq" id="WP_072825612.1">
    <property type="nucleotide sequence ID" value="NZ_FQUJ01000028.1"/>
</dbReference>
<feature type="transmembrane region" description="Helical" evidence="1">
    <location>
        <begin position="37"/>
        <end position="55"/>
    </location>
</feature>
<dbReference type="Proteomes" id="UP000184346">
    <property type="component" value="Unassembled WGS sequence"/>
</dbReference>
<keyword evidence="3" id="KW-1185">Reference proteome</keyword>
<name>A0A1M5EZV9_9GAMM</name>
<evidence type="ECO:0000313" key="3">
    <source>
        <dbReference type="Proteomes" id="UP000184346"/>
    </source>
</evidence>
<accession>A0A1M5EZV9</accession>
<evidence type="ECO:0000313" key="2">
    <source>
        <dbReference type="EMBL" id="SHF84657.1"/>
    </source>
</evidence>
<reference evidence="2 3" key="1">
    <citation type="submission" date="2016-11" db="EMBL/GenBank/DDBJ databases">
        <authorList>
            <person name="Jaros S."/>
            <person name="Januszkiewicz K."/>
            <person name="Wedrychowicz H."/>
        </authorList>
    </citation>
    <scope>NUCLEOTIDE SEQUENCE [LARGE SCALE GENOMIC DNA]</scope>
    <source>
        <strain evidence="2 3">DSM 19980</strain>
    </source>
</reference>
<gene>
    <name evidence="2" type="ORF">SAMN02745148_03679</name>
</gene>
<sequence>MNKNHYLRKHLWKSATDFGVIAIPVAVFLLISGYGEVWKAVVIIGMGMALIVLSVDRRARIEAAEDVERKTAKKGGQVT</sequence>
<feature type="transmembrane region" description="Helical" evidence="1">
    <location>
        <begin position="12"/>
        <end position="31"/>
    </location>
</feature>
<dbReference type="AlphaFoldDB" id="A0A1M5EZV9"/>
<keyword evidence="1" id="KW-0812">Transmembrane</keyword>